<sequence length="121" mass="13516">MCEQLRHRIQRPALLSETFGVWSPMGSLKPTLPTLRSPAAGTHLSDCSSQLQPHPLLHSIATDWPQHLRPEAVTGKFVARSIGCLGINEADALIWIFCLTCDKWKVLSLMDVGRTSLLWAW</sequence>
<dbReference type="AlphaFoldDB" id="A0A9D3XT74"/>
<evidence type="ECO:0000313" key="1">
    <source>
        <dbReference type="EMBL" id="KAH1185726.1"/>
    </source>
</evidence>
<protein>
    <submittedName>
        <fullName evidence="1">Uncharacterized protein</fullName>
    </submittedName>
</protein>
<proteinExistence type="predicted"/>
<name>A0A9D3XT74_9SAUR</name>
<keyword evidence="2" id="KW-1185">Reference proteome</keyword>
<evidence type="ECO:0000313" key="2">
    <source>
        <dbReference type="Proteomes" id="UP000827986"/>
    </source>
</evidence>
<reference evidence="1" key="1">
    <citation type="submission" date="2021-09" db="EMBL/GenBank/DDBJ databases">
        <title>The genome of Mauremys mutica provides insights into the evolution of semi-aquatic lifestyle.</title>
        <authorList>
            <person name="Gong S."/>
            <person name="Gao Y."/>
        </authorList>
    </citation>
    <scope>NUCLEOTIDE SEQUENCE</scope>
    <source>
        <strain evidence="1">MM-2020</strain>
        <tissue evidence="1">Muscle</tissue>
    </source>
</reference>
<dbReference type="EMBL" id="JAHDVG010000463">
    <property type="protein sequence ID" value="KAH1185726.1"/>
    <property type="molecule type" value="Genomic_DNA"/>
</dbReference>
<accession>A0A9D3XT74</accession>
<gene>
    <name evidence="1" type="ORF">KIL84_018475</name>
</gene>
<dbReference type="Proteomes" id="UP000827986">
    <property type="component" value="Unassembled WGS sequence"/>
</dbReference>
<comment type="caution">
    <text evidence="1">The sequence shown here is derived from an EMBL/GenBank/DDBJ whole genome shotgun (WGS) entry which is preliminary data.</text>
</comment>
<organism evidence="1 2">
    <name type="scientific">Mauremys mutica</name>
    <name type="common">yellowpond turtle</name>
    <dbReference type="NCBI Taxonomy" id="74926"/>
    <lineage>
        <taxon>Eukaryota</taxon>
        <taxon>Metazoa</taxon>
        <taxon>Chordata</taxon>
        <taxon>Craniata</taxon>
        <taxon>Vertebrata</taxon>
        <taxon>Euteleostomi</taxon>
        <taxon>Archelosauria</taxon>
        <taxon>Testudinata</taxon>
        <taxon>Testudines</taxon>
        <taxon>Cryptodira</taxon>
        <taxon>Durocryptodira</taxon>
        <taxon>Testudinoidea</taxon>
        <taxon>Geoemydidae</taxon>
        <taxon>Geoemydinae</taxon>
        <taxon>Mauremys</taxon>
    </lineage>
</organism>